<keyword evidence="18" id="KW-1185">Reference proteome</keyword>
<evidence type="ECO:0000256" key="1">
    <source>
        <dbReference type="ARBA" id="ARBA00000448"/>
    </source>
</evidence>
<dbReference type="SUPFAM" id="SSF52279">
    <property type="entry name" value="Beta-D-glucan exohydrolase, C-terminal domain"/>
    <property type="match status" value="1"/>
</dbReference>
<dbReference type="RefSeq" id="XP_056470667.1">
    <property type="nucleotide sequence ID" value="XM_056623251.1"/>
</dbReference>
<feature type="domain" description="Fibronectin type III-like" evidence="16">
    <location>
        <begin position="721"/>
        <end position="787"/>
    </location>
</feature>
<dbReference type="PROSITE" id="PS00775">
    <property type="entry name" value="GLYCOSYL_HYDROL_F3"/>
    <property type="match status" value="1"/>
</dbReference>
<comment type="function">
    <text evidence="13">Beta-glucosidases are one of a number of cellulolytic enzymes involved in the degradation of cellulosic biomass. Catalyzes the last step releasing glucose from the inhibitory cellobiose.</text>
</comment>
<keyword evidence="8" id="KW-0136">Cellulose degradation</keyword>
<keyword evidence="6 15" id="KW-0732">Signal</keyword>
<dbReference type="InterPro" id="IPR013783">
    <property type="entry name" value="Ig-like_fold"/>
</dbReference>
<protein>
    <recommendedName>
        <fullName evidence="14">beta-glucosidase</fullName>
        <ecNumber evidence="14">3.2.1.21</ecNumber>
    </recommendedName>
</protein>
<evidence type="ECO:0000256" key="6">
    <source>
        <dbReference type="ARBA" id="ARBA00022729"/>
    </source>
</evidence>
<dbReference type="InterPro" id="IPR036962">
    <property type="entry name" value="Glyco_hydro_3_N_sf"/>
</dbReference>
<dbReference type="SUPFAM" id="SSF51445">
    <property type="entry name" value="(Trans)glycosidases"/>
    <property type="match status" value="1"/>
</dbReference>
<evidence type="ECO:0000313" key="17">
    <source>
        <dbReference type="EMBL" id="KAJ5085989.1"/>
    </source>
</evidence>
<evidence type="ECO:0000256" key="12">
    <source>
        <dbReference type="ARBA" id="ARBA00023326"/>
    </source>
</evidence>
<dbReference type="Pfam" id="PF00933">
    <property type="entry name" value="Glyco_hydro_3"/>
    <property type="match status" value="1"/>
</dbReference>
<dbReference type="GO" id="GO:0030245">
    <property type="term" value="P:cellulose catabolic process"/>
    <property type="evidence" value="ECO:0007669"/>
    <property type="project" value="UniProtKB-KW"/>
</dbReference>
<organism evidence="17 18">
    <name type="scientific">Penicillium argentinense</name>
    <dbReference type="NCBI Taxonomy" id="1131581"/>
    <lineage>
        <taxon>Eukaryota</taxon>
        <taxon>Fungi</taxon>
        <taxon>Dikarya</taxon>
        <taxon>Ascomycota</taxon>
        <taxon>Pezizomycotina</taxon>
        <taxon>Eurotiomycetes</taxon>
        <taxon>Eurotiomycetidae</taxon>
        <taxon>Eurotiales</taxon>
        <taxon>Aspergillaceae</taxon>
        <taxon>Penicillium</taxon>
    </lineage>
</organism>
<evidence type="ECO:0000256" key="8">
    <source>
        <dbReference type="ARBA" id="ARBA00023001"/>
    </source>
</evidence>
<dbReference type="EMBL" id="JAPQKI010000010">
    <property type="protein sequence ID" value="KAJ5085989.1"/>
    <property type="molecule type" value="Genomic_DNA"/>
</dbReference>
<dbReference type="Gene3D" id="3.40.50.1700">
    <property type="entry name" value="Glycoside hydrolase family 3 C-terminal domain"/>
    <property type="match status" value="1"/>
</dbReference>
<dbReference type="GO" id="GO:0008422">
    <property type="term" value="F:beta-glucosidase activity"/>
    <property type="evidence" value="ECO:0007669"/>
    <property type="project" value="UniProtKB-EC"/>
</dbReference>
<dbReference type="Gene3D" id="3.20.20.300">
    <property type="entry name" value="Glycoside hydrolase, family 3, N-terminal domain"/>
    <property type="match status" value="1"/>
</dbReference>
<keyword evidence="9" id="KW-0325">Glycoprotein</keyword>
<evidence type="ECO:0000313" key="18">
    <source>
        <dbReference type="Proteomes" id="UP001149074"/>
    </source>
</evidence>
<dbReference type="EC" id="3.2.1.21" evidence="14"/>
<dbReference type="OrthoDB" id="416222at2759"/>
<feature type="signal peptide" evidence="15">
    <location>
        <begin position="1"/>
        <end position="22"/>
    </location>
</feature>
<dbReference type="PANTHER" id="PTHR42715:SF5">
    <property type="entry name" value="BETA-GLUCOSIDASE M-RELATED"/>
    <property type="match status" value="1"/>
</dbReference>
<dbReference type="Pfam" id="PF14310">
    <property type="entry name" value="Fn3-like"/>
    <property type="match status" value="1"/>
</dbReference>
<dbReference type="GeneID" id="81362230"/>
<name>A0A9W9EQK3_9EURO</name>
<dbReference type="Gene3D" id="2.60.40.10">
    <property type="entry name" value="Immunoglobulins"/>
    <property type="match status" value="1"/>
</dbReference>
<dbReference type="InterPro" id="IPR036881">
    <property type="entry name" value="Glyco_hydro_3_C_sf"/>
</dbReference>
<sequence>MLSAKQISLAVAILSLCELGQTKQNITSDTHFYGQSEPVYPSPQGKGTGDWADAYAKAAELVSKMTLEEKNNLTYGTANTDNGCSGIIPAIPRLGFNGMCLQDAGNGVRYTDFVNSYPSGIHIGASWNKSLAHDRGWHIGGEFRKKGVQVALGPVVGPLGRITTGGRNWEGSSNDPYLDGVIGAETVRGLQSQGVISSVKHFIANEQELYRNPTVNSENETVASLSSNIDDKTMHELYLWPFQDALKAGAANIMCSYNRVNNSYACQNSKTLNGLLKTELGFEGFVVTDWNAQHSGVAAALAGLDMAMPDGQSFWGNNFTEAINNGSVSESRLDDMATRIIASWYKLGQDEASYPKPGVGMPYNVSGPHEIVNALSPDAKPVIYEGAVEGHVLVKNENNALPLKSPRLISVFGYDAKAPPAYMPNGGNLLTNPWQIGFEPAVFQLADAFVSTALDEPLYYQVAFNGTLSVGGGSGANTGPYLSAPLDALQQRAYEDSSVVMWDTSDLPGSTGLMEASDACLVFINAFATESMDRSGVRDEYSDDLVTRVANTCANTIAIIHNAGTRLVDQFVDHPNVTGIVFAHLPGQDSGRAIVSLLYGDENFSGKLPYTVAKNESDYKNFYHTYTETPYGLFPQDDFDEGVFIDYRYFDAHNITPRYEFGFGLSYTSFEFSDLQVSAVEDGIAEYPSGAVEQGGAVDLWETVATVTATVSNIGDRVGAEVAQIYVGIPNGPVKQLRGFEKVKIPARGSAEVSFPLTRRDLSTWDVVAQKWQLQSGSYGIHVGSSSRSLPLTSTLKISSGQSS</sequence>
<evidence type="ECO:0000256" key="4">
    <source>
        <dbReference type="ARBA" id="ARBA00005336"/>
    </source>
</evidence>
<evidence type="ECO:0000256" key="7">
    <source>
        <dbReference type="ARBA" id="ARBA00022801"/>
    </source>
</evidence>
<dbReference type="AlphaFoldDB" id="A0A9W9EQK3"/>
<keyword evidence="10 14" id="KW-0119">Carbohydrate metabolism</keyword>
<dbReference type="Pfam" id="PF01915">
    <property type="entry name" value="Glyco_hydro_3_C"/>
    <property type="match status" value="1"/>
</dbReference>
<dbReference type="SMART" id="SM01217">
    <property type="entry name" value="Fn3_like"/>
    <property type="match status" value="1"/>
</dbReference>
<accession>A0A9W9EQK3</accession>
<feature type="chain" id="PRO_5040882680" description="beta-glucosidase" evidence="15">
    <location>
        <begin position="23"/>
        <end position="804"/>
    </location>
</feature>
<comment type="subcellular location">
    <subcellularLocation>
        <location evidence="2">Secreted</location>
    </subcellularLocation>
</comment>
<evidence type="ECO:0000256" key="3">
    <source>
        <dbReference type="ARBA" id="ARBA00004987"/>
    </source>
</evidence>
<dbReference type="InterPro" id="IPR019800">
    <property type="entry name" value="Glyco_hydro_3_AS"/>
</dbReference>
<evidence type="ECO:0000259" key="16">
    <source>
        <dbReference type="SMART" id="SM01217"/>
    </source>
</evidence>
<proteinExistence type="inferred from homology"/>
<gene>
    <name evidence="17" type="ORF">N7532_010760</name>
</gene>
<keyword evidence="12 14" id="KW-0624">Polysaccharide degradation</keyword>
<dbReference type="InterPro" id="IPR002772">
    <property type="entry name" value="Glyco_hydro_3_C"/>
</dbReference>
<dbReference type="InterPro" id="IPR001764">
    <property type="entry name" value="Glyco_hydro_3_N"/>
</dbReference>
<keyword evidence="7 14" id="KW-0378">Hydrolase</keyword>
<evidence type="ECO:0000256" key="10">
    <source>
        <dbReference type="ARBA" id="ARBA00023277"/>
    </source>
</evidence>
<reference evidence="17" key="2">
    <citation type="journal article" date="2023" name="IMA Fungus">
        <title>Comparative genomic study of the Penicillium genus elucidates a diverse pangenome and 15 lateral gene transfer events.</title>
        <authorList>
            <person name="Petersen C."/>
            <person name="Sorensen T."/>
            <person name="Nielsen M.R."/>
            <person name="Sondergaard T.E."/>
            <person name="Sorensen J.L."/>
            <person name="Fitzpatrick D.A."/>
            <person name="Frisvad J.C."/>
            <person name="Nielsen K.L."/>
        </authorList>
    </citation>
    <scope>NUCLEOTIDE SEQUENCE</scope>
    <source>
        <strain evidence="17">IBT 30761</strain>
    </source>
</reference>
<comment type="catalytic activity">
    <reaction evidence="1 14">
        <text>Hydrolysis of terminal, non-reducing beta-D-glucosyl residues with release of beta-D-glucose.</text>
        <dbReference type="EC" id="3.2.1.21"/>
    </reaction>
</comment>
<dbReference type="InterPro" id="IPR050288">
    <property type="entry name" value="Cellulose_deg_GH3"/>
</dbReference>
<dbReference type="Proteomes" id="UP001149074">
    <property type="component" value="Unassembled WGS sequence"/>
</dbReference>
<evidence type="ECO:0000256" key="5">
    <source>
        <dbReference type="ARBA" id="ARBA00022525"/>
    </source>
</evidence>
<dbReference type="FunFam" id="3.20.20.300:FF:000002">
    <property type="entry name" value="Probable beta-glucosidase"/>
    <property type="match status" value="1"/>
</dbReference>
<reference evidence="17" key="1">
    <citation type="submission" date="2022-11" db="EMBL/GenBank/DDBJ databases">
        <authorList>
            <person name="Petersen C."/>
        </authorList>
    </citation>
    <scope>NUCLEOTIDE SEQUENCE</scope>
    <source>
        <strain evidence="17">IBT 30761</strain>
    </source>
</reference>
<evidence type="ECO:0000256" key="14">
    <source>
        <dbReference type="RuleBase" id="RU361161"/>
    </source>
</evidence>
<evidence type="ECO:0000256" key="9">
    <source>
        <dbReference type="ARBA" id="ARBA00023180"/>
    </source>
</evidence>
<dbReference type="PRINTS" id="PR00133">
    <property type="entry name" value="GLHYDRLASE3"/>
</dbReference>
<dbReference type="InterPro" id="IPR017853">
    <property type="entry name" value="GH"/>
</dbReference>
<comment type="pathway">
    <text evidence="3 14">Glycan metabolism; cellulose degradation.</text>
</comment>
<comment type="similarity">
    <text evidence="4 14">Belongs to the glycosyl hydrolase 3 family.</text>
</comment>
<comment type="caution">
    <text evidence="17">The sequence shown here is derived from an EMBL/GenBank/DDBJ whole genome shotgun (WGS) entry which is preliminary data.</text>
</comment>
<dbReference type="InterPro" id="IPR026891">
    <property type="entry name" value="Fn3-like"/>
</dbReference>
<dbReference type="GO" id="GO:0005576">
    <property type="term" value="C:extracellular region"/>
    <property type="evidence" value="ECO:0007669"/>
    <property type="project" value="UniProtKB-SubCell"/>
</dbReference>
<dbReference type="PANTHER" id="PTHR42715">
    <property type="entry name" value="BETA-GLUCOSIDASE"/>
    <property type="match status" value="1"/>
</dbReference>
<evidence type="ECO:0000256" key="15">
    <source>
        <dbReference type="SAM" id="SignalP"/>
    </source>
</evidence>
<evidence type="ECO:0000256" key="13">
    <source>
        <dbReference type="ARBA" id="ARBA00024983"/>
    </source>
</evidence>
<keyword evidence="5" id="KW-0964">Secreted</keyword>
<keyword evidence="11 14" id="KW-0326">Glycosidase</keyword>
<evidence type="ECO:0000256" key="11">
    <source>
        <dbReference type="ARBA" id="ARBA00023295"/>
    </source>
</evidence>
<evidence type="ECO:0000256" key="2">
    <source>
        <dbReference type="ARBA" id="ARBA00004613"/>
    </source>
</evidence>